<keyword evidence="2" id="KW-1185">Reference proteome</keyword>
<organism evidence="1 2">
    <name type="scientific">Lentinula aff. lateritia</name>
    <dbReference type="NCBI Taxonomy" id="2804960"/>
    <lineage>
        <taxon>Eukaryota</taxon>
        <taxon>Fungi</taxon>
        <taxon>Dikarya</taxon>
        <taxon>Basidiomycota</taxon>
        <taxon>Agaricomycotina</taxon>
        <taxon>Agaricomycetes</taxon>
        <taxon>Agaricomycetidae</taxon>
        <taxon>Agaricales</taxon>
        <taxon>Marasmiineae</taxon>
        <taxon>Omphalotaceae</taxon>
        <taxon>Lentinula</taxon>
    </lineage>
</organism>
<evidence type="ECO:0000313" key="2">
    <source>
        <dbReference type="Proteomes" id="UP001163835"/>
    </source>
</evidence>
<protein>
    <submittedName>
        <fullName evidence="1">Uncharacterized protein</fullName>
    </submittedName>
</protein>
<gene>
    <name evidence="1" type="ORF">F5876DRAFT_68127</name>
</gene>
<reference evidence="1" key="1">
    <citation type="submission" date="2022-09" db="EMBL/GenBank/DDBJ databases">
        <title>A Global Phylogenomic Analysis of the Shiitake Genus Lentinula.</title>
        <authorList>
            <consortium name="DOE Joint Genome Institute"/>
            <person name="Sierra-Patev S."/>
            <person name="Min B."/>
            <person name="Naranjo-Ortiz M."/>
            <person name="Looney B."/>
            <person name="Konkel Z."/>
            <person name="Slot J.C."/>
            <person name="Sakamoto Y."/>
            <person name="Steenwyk J.L."/>
            <person name="Rokas A."/>
            <person name="Carro J."/>
            <person name="Camarero S."/>
            <person name="Ferreira P."/>
            <person name="Molpeceres G."/>
            <person name="Ruiz-Duenas F.J."/>
            <person name="Serrano A."/>
            <person name="Henrissat B."/>
            <person name="Drula E."/>
            <person name="Hughes K.W."/>
            <person name="Mata J.L."/>
            <person name="Ishikawa N.K."/>
            <person name="Vargas-Isla R."/>
            <person name="Ushijima S."/>
            <person name="Smith C.A."/>
            <person name="Ahrendt S."/>
            <person name="Andreopoulos W."/>
            <person name="He G."/>
            <person name="Labutti K."/>
            <person name="Lipzen A."/>
            <person name="Ng V."/>
            <person name="Riley R."/>
            <person name="Sandor L."/>
            <person name="Barry K."/>
            <person name="Martinez A.T."/>
            <person name="Xiao Y."/>
            <person name="Gibbons J.G."/>
            <person name="Terashima K."/>
            <person name="Grigoriev I.V."/>
            <person name="Hibbett D.S."/>
        </authorList>
    </citation>
    <scope>NUCLEOTIDE SEQUENCE</scope>
    <source>
        <strain evidence="1">TMI1499</strain>
    </source>
</reference>
<comment type="caution">
    <text evidence="1">The sequence shown here is derived from an EMBL/GenBank/DDBJ whole genome shotgun (WGS) entry which is preliminary data.</text>
</comment>
<proteinExistence type="predicted"/>
<sequence length="255" mass="28414">MVHSRIVLITFLTVGTVSVLSAPVLDLPSAPVVTRGIDKNWPPNPPPEQQYGDGDVAYDTKDSAKTPKAQVTLARLISKTHELWATSQRNGSISQSLLKIETELNEHGSSLTTSRMAAMEFQLDTIELQLHNDERLRKSSQQSEQKRVRSVTDGRIFNDLTFLRLTLDDDEEQILAIKRDSRVLGALQGLGVGRTLYPRELLCVGSSLYDHRDFFVASFKYSPSGSIVEFTEARVVPLGYSEFHSLAVTTCYDLT</sequence>
<dbReference type="EMBL" id="MU795306">
    <property type="protein sequence ID" value="KAJ3807429.1"/>
    <property type="molecule type" value="Genomic_DNA"/>
</dbReference>
<name>A0ACC1TRN8_9AGAR</name>
<accession>A0ACC1TRN8</accession>
<dbReference type="Proteomes" id="UP001163835">
    <property type="component" value="Unassembled WGS sequence"/>
</dbReference>
<evidence type="ECO:0000313" key="1">
    <source>
        <dbReference type="EMBL" id="KAJ3807429.1"/>
    </source>
</evidence>